<protein>
    <submittedName>
        <fullName evidence="1">Uncharacterized protein</fullName>
    </submittedName>
</protein>
<keyword evidence="2" id="KW-1185">Reference proteome</keyword>
<reference evidence="1 2" key="1">
    <citation type="submission" date="2013-12" db="EMBL/GenBank/DDBJ databases">
        <title>Draft genome of the parsitic nematode Ancylostoma duodenale.</title>
        <authorList>
            <person name="Mitreva M."/>
        </authorList>
    </citation>
    <scope>NUCLEOTIDE SEQUENCE [LARGE SCALE GENOMIC DNA]</scope>
    <source>
        <strain evidence="1 2">Zhejiang</strain>
    </source>
</reference>
<dbReference type="EMBL" id="KN726472">
    <property type="protein sequence ID" value="KIH68078.1"/>
    <property type="molecule type" value="Genomic_DNA"/>
</dbReference>
<dbReference type="OrthoDB" id="5984008at2759"/>
<dbReference type="Proteomes" id="UP000054047">
    <property type="component" value="Unassembled WGS sequence"/>
</dbReference>
<organism evidence="1 2">
    <name type="scientific">Ancylostoma duodenale</name>
    <dbReference type="NCBI Taxonomy" id="51022"/>
    <lineage>
        <taxon>Eukaryota</taxon>
        <taxon>Metazoa</taxon>
        <taxon>Ecdysozoa</taxon>
        <taxon>Nematoda</taxon>
        <taxon>Chromadorea</taxon>
        <taxon>Rhabditida</taxon>
        <taxon>Rhabditina</taxon>
        <taxon>Rhabditomorpha</taxon>
        <taxon>Strongyloidea</taxon>
        <taxon>Ancylostomatidae</taxon>
        <taxon>Ancylostomatinae</taxon>
        <taxon>Ancylostoma</taxon>
    </lineage>
</organism>
<evidence type="ECO:0000313" key="1">
    <source>
        <dbReference type="EMBL" id="KIH68078.1"/>
    </source>
</evidence>
<gene>
    <name evidence="1" type="ORF">ANCDUO_01590</name>
</gene>
<sequence length="71" mass="8160">MVLEALGLSCTKILRYLKLLGNWSERTGWLFDSRYANKWEFDIDPEADDLAGLHLRVVVYLSGTLSLMAQR</sequence>
<dbReference type="AlphaFoldDB" id="A0A0C2DDS2"/>
<proteinExistence type="predicted"/>
<evidence type="ECO:0000313" key="2">
    <source>
        <dbReference type="Proteomes" id="UP000054047"/>
    </source>
</evidence>
<name>A0A0C2DDS2_9BILA</name>
<accession>A0A0C2DDS2</accession>